<name>A0A7D9I987_PARCT</name>
<feature type="region of interest" description="Disordered" evidence="1">
    <location>
        <begin position="1"/>
        <end position="52"/>
    </location>
</feature>
<dbReference type="EMBL" id="CACRXK020004784">
    <property type="protein sequence ID" value="CAB4004015.1"/>
    <property type="molecule type" value="Genomic_DNA"/>
</dbReference>
<proteinExistence type="predicted"/>
<feature type="region of interest" description="Disordered" evidence="1">
    <location>
        <begin position="93"/>
        <end position="129"/>
    </location>
</feature>
<sequence length="129" mass="14570">MTEVNPESVPVTKPTDPWKKIKDPRRVEAGKRLAKISQQAKAAKKARAEENLKAEVRDECTMKNEGGWISVEKLCLVLGVGIGLGSLYLNWQSRRDEKSPAKQEDEIIDENNNDVEKDSSKEPFDDLFD</sequence>
<comment type="caution">
    <text evidence="2">The sequence shown here is derived from an EMBL/GenBank/DDBJ whole genome shotgun (WGS) entry which is preliminary data.</text>
</comment>
<evidence type="ECO:0000313" key="3">
    <source>
        <dbReference type="Proteomes" id="UP001152795"/>
    </source>
</evidence>
<reference evidence="2" key="1">
    <citation type="submission" date="2020-04" db="EMBL/GenBank/DDBJ databases">
        <authorList>
            <person name="Alioto T."/>
            <person name="Alioto T."/>
            <person name="Gomez Garrido J."/>
        </authorList>
    </citation>
    <scope>NUCLEOTIDE SEQUENCE</scope>
    <source>
        <strain evidence="2">A484AB</strain>
    </source>
</reference>
<evidence type="ECO:0000313" key="2">
    <source>
        <dbReference type="EMBL" id="CAB4004015.1"/>
    </source>
</evidence>
<accession>A0A7D9I987</accession>
<feature type="compositionally biased region" description="Basic and acidic residues" evidence="1">
    <location>
        <begin position="114"/>
        <end position="129"/>
    </location>
</feature>
<feature type="compositionally biased region" description="Basic and acidic residues" evidence="1">
    <location>
        <begin position="93"/>
        <end position="105"/>
    </location>
</feature>
<keyword evidence="3" id="KW-1185">Reference proteome</keyword>
<organism evidence="2 3">
    <name type="scientific">Paramuricea clavata</name>
    <name type="common">Red gorgonian</name>
    <name type="synonym">Violescent sea-whip</name>
    <dbReference type="NCBI Taxonomy" id="317549"/>
    <lineage>
        <taxon>Eukaryota</taxon>
        <taxon>Metazoa</taxon>
        <taxon>Cnidaria</taxon>
        <taxon>Anthozoa</taxon>
        <taxon>Octocorallia</taxon>
        <taxon>Malacalcyonacea</taxon>
        <taxon>Plexauridae</taxon>
        <taxon>Paramuricea</taxon>
    </lineage>
</organism>
<dbReference type="Proteomes" id="UP001152795">
    <property type="component" value="Unassembled WGS sequence"/>
</dbReference>
<evidence type="ECO:0000256" key="1">
    <source>
        <dbReference type="SAM" id="MobiDB-lite"/>
    </source>
</evidence>
<dbReference type="AlphaFoldDB" id="A0A7D9I987"/>
<protein>
    <submittedName>
        <fullName evidence="2">Uncharacterized protein</fullName>
    </submittedName>
</protein>
<feature type="compositionally biased region" description="Basic and acidic residues" evidence="1">
    <location>
        <begin position="16"/>
        <end position="31"/>
    </location>
</feature>
<gene>
    <name evidence="2" type="ORF">PACLA_8A074658</name>
</gene>